<dbReference type="Proteomes" id="UP000176682">
    <property type="component" value="Unassembled WGS sequence"/>
</dbReference>
<reference evidence="2 3" key="1">
    <citation type="journal article" date="2016" name="Nat. Commun.">
        <title>Thousands of microbial genomes shed light on interconnected biogeochemical processes in an aquifer system.</title>
        <authorList>
            <person name="Anantharaman K."/>
            <person name="Brown C.T."/>
            <person name="Hug L.A."/>
            <person name="Sharon I."/>
            <person name="Castelle C.J."/>
            <person name="Probst A.J."/>
            <person name="Thomas B.C."/>
            <person name="Singh A."/>
            <person name="Wilkins M.J."/>
            <person name="Karaoz U."/>
            <person name="Brodie E.L."/>
            <person name="Williams K.H."/>
            <person name="Hubbard S.S."/>
            <person name="Banfield J.F."/>
        </authorList>
    </citation>
    <scope>NUCLEOTIDE SEQUENCE [LARGE SCALE GENOMIC DNA]</scope>
</reference>
<sequence>MQPQIKVRVRLVIIQDGKILLSHTKGENFYFYIGGKMDFGETIPETCIREIVEECAGSQFTFKKILYIREFILGPDHSIEFFVLGDIKASKDLHNHVDPEFKGDHTEQWIPLTKLPNITIYPQTLTPVLLSDYAKGFTDGIKYLGPIK</sequence>
<evidence type="ECO:0000313" key="2">
    <source>
        <dbReference type="EMBL" id="OGD78694.1"/>
    </source>
</evidence>
<dbReference type="AlphaFoldDB" id="A0A1F5FGN2"/>
<comment type="caution">
    <text evidence="2">The sequence shown here is derived from an EMBL/GenBank/DDBJ whole genome shotgun (WGS) entry which is preliminary data.</text>
</comment>
<dbReference type="InterPro" id="IPR000086">
    <property type="entry name" value="NUDIX_hydrolase_dom"/>
</dbReference>
<dbReference type="SUPFAM" id="SSF55811">
    <property type="entry name" value="Nudix"/>
    <property type="match status" value="1"/>
</dbReference>
<evidence type="ECO:0000313" key="3">
    <source>
        <dbReference type="Proteomes" id="UP000176682"/>
    </source>
</evidence>
<gene>
    <name evidence="2" type="ORF">A2368_02160</name>
</gene>
<name>A0A1F5FGN2_9BACT</name>
<organism evidence="2 3">
    <name type="scientific">Candidatus Collierbacteria bacterium RIFOXYB1_FULL_49_13</name>
    <dbReference type="NCBI Taxonomy" id="1817728"/>
    <lineage>
        <taxon>Bacteria</taxon>
        <taxon>Candidatus Collieribacteriota</taxon>
    </lineage>
</organism>
<proteinExistence type="predicted"/>
<protein>
    <recommendedName>
        <fullName evidence="1">Nudix hydrolase domain-containing protein</fullName>
    </recommendedName>
</protein>
<dbReference type="EMBL" id="MFAM01000039">
    <property type="protein sequence ID" value="OGD78694.1"/>
    <property type="molecule type" value="Genomic_DNA"/>
</dbReference>
<dbReference type="InterPro" id="IPR015797">
    <property type="entry name" value="NUDIX_hydrolase-like_dom_sf"/>
</dbReference>
<dbReference type="Gene3D" id="3.90.79.10">
    <property type="entry name" value="Nucleoside Triphosphate Pyrophosphohydrolase"/>
    <property type="match status" value="1"/>
</dbReference>
<dbReference type="Pfam" id="PF00293">
    <property type="entry name" value="NUDIX"/>
    <property type="match status" value="1"/>
</dbReference>
<feature type="domain" description="Nudix hydrolase" evidence="1">
    <location>
        <begin position="9"/>
        <end position="115"/>
    </location>
</feature>
<evidence type="ECO:0000259" key="1">
    <source>
        <dbReference type="Pfam" id="PF00293"/>
    </source>
</evidence>
<accession>A0A1F5FGN2</accession>